<evidence type="ECO:0000256" key="7">
    <source>
        <dbReference type="ARBA" id="ARBA00022723"/>
    </source>
</evidence>
<keyword evidence="5" id="KW-0349">Heme</keyword>
<dbReference type="InterPro" id="IPR016174">
    <property type="entry name" value="Di-haem_cyt_TM"/>
</dbReference>
<dbReference type="Pfam" id="PF01292">
    <property type="entry name" value="Ni_hydr_CYTB"/>
    <property type="match status" value="1"/>
</dbReference>
<dbReference type="SUPFAM" id="SSF81342">
    <property type="entry name" value="Transmembrane di-heme cytochromes"/>
    <property type="match status" value="1"/>
</dbReference>
<protein>
    <submittedName>
        <fullName evidence="15">Putative cytochrome b561</fullName>
    </submittedName>
</protein>
<evidence type="ECO:0000256" key="13">
    <source>
        <dbReference type="SAM" id="Phobius"/>
    </source>
</evidence>
<keyword evidence="9 13" id="KW-1133">Transmembrane helix</keyword>
<keyword evidence="7" id="KW-0479">Metal-binding</keyword>
<dbReference type="GO" id="GO:0022904">
    <property type="term" value="P:respiratory electron transport chain"/>
    <property type="evidence" value="ECO:0007669"/>
    <property type="project" value="InterPro"/>
</dbReference>
<dbReference type="GO" id="GO:0005886">
    <property type="term" value="C:plasma membrane"/>
    <property type="evidence" value="ECO:0007669"/>
    <property type="project" value="UniProtKB-SubCell"/>
</dbReference>
<keyword evidence="8" id="KW-0249">Electron transport</keyword>
<evidence type="ECO:0000256" key="12">
    <source>
        <dbReference type="ARBA" id="ARBA00037975"/>
    </source>
</evidence>
<dbReference type="Gene3D" id="1.20.950.20">
    <property type="entry name" value="Transmembrane di-heme cytochromes, Chain C"/>
    <property type="match status" value="1"/>
</dbReference>
<dbReference type="PANTHER" id="PTHR30529:SF1">
    <property type="entry name" value="CYTOCHROME B561 HOMOLOG 2"/>
    <property type="match status" value="1"/>
</dbReference>
<evidence type="ECO:0000256" key="11">
    <source>
        <dbReference type="ARBA" id="ARBA00023136"/>
    </source>
</evidence>
<dbReference type="Proteomes" id="UP000191987">
    <property type="component" value="Unassembled WGS sequence"/>
</dbReference>
<comment type="subcellular location">
    <subcellularLocation>
        <location evidence="2">Cell membrane</location>
        <topology evidence="2">Multi-pass membrane protein</topology>
    </subcellularLocation>
</comment>
<evidence type="ECO:0000313" key="16">
    <source>
        <dbReference type="Proteomes" id="UP000191987"/>
    </source>
</evidence>
<reference evidence="15 16" key="1">
    <citation type="submission" date="2016-01" db="EMBL/GenBank/DDBJ databases">
        <authorList>
            <person name="Oliw E.H."/>
        </authorList>
    </citation>
    <scope>NUCLEOTIDE SEQUENCE [LARGE SCALE GENOMIC DNA]</scope>
    <source>
        <strain evidence="15 16">Zutra 3-1</strain>
    </source>
</reference>
<evidence type="ECO:0000256" key="8">
    <source>
        <dbReference type="ARBA" id="ARBA00022982"/>
    </source>
</evidence>
<comment type="cofactor">
    <cofactor evidence="1">
        <name>heme b</name>
        <dbReference type="ChEBI" id="CHEBI:60344"/>
    </cofactor>
</comment>
<feature type="transmembrane region" description="Helical" evidence="13">
    <location>
        <begin position="69"/>
        <end position="87"/>
    </location>
</feature>
<evidence type="ECO:0000259" key="14">
    <source>
        <dbReference type="Pfam" id="PF01292"/>
    </source>
</evidence>
<evidence type="ECO:0000256" key="1">
    <source>
        <dbReference type="ARBA" id="ARBA00001970"/>
    </source>
</evidence>
<evidence type="ECO:0000256" key="2">
    <source>
        <dbReference type="ARBA" id="ARBA00004651"/>
    </source>
</evidence>
<feature type="transmembrane region" description="Helical" evidence="13">
    <location>
        <begin position="23"/>
        <end position="49"/>
    </location>
</feature>
<evidence type="ECO:0000313" key="15">
    <source>
        <dbReference type="EMBL" id="CUX20741.1"/>
    </source>
</evidence>
<dbReference type="InterPro" id="IPR052168">
    <property type="entry name" value="Cytochrome_b561_oxidase"/>
</dbReference>
<dbReference type="RefSeq" id="WP_080817063.1">
    <property type="nucleotide sequence ID" value="NZ_LT009748.1"/>
</dbReference>
<dbReference type="InterPro" id="IPR011577">
    <property type="entry name" value="Cyt_b561_bac/Ni-Hgenase"/>
</dbReference>
<keyword evidence="10" id="KW-0408">Iron</keyword>
<accession>A0A1S7PG11</accession>
<dbReference type="EMBL" id="FBWG01000007">
    <property type="protein sequence ID" value="CUX20741.1"/>
    <property type="molecule type" value="Genomic_DNA"/>
</dbReference>
<feature type="transmembrane region" description="Helical" evidence="13">
    <location>
        <begin position="107"/>
        <end position="127"/>
    </location>
</feature>
<comment type="similarity">
    <text evidence="12">Belongs to the cytochrome b561 family.</text>
</comment>
<evidence type="ECO:0000256" key="6">
    <source>
        <dbReference type="ARBA" id="ARBA00022692"/>
    </source>
</evidence>
<dbReference type="GO" id="GO:0046872">
    <property type="term" value="F:metal ion binding"/>
    <property type="evidence" value="ECO:0007669"/>
    <property type="project" value="UniProtKB-KW"/>
</dbReference>
<dbReference type="PANTHER" id="PTHR30529">
    <property type="entry name" value="CYTOCHROME B561"/>
    <property type="match status" value="1"/>
</dbReference>
<evidence type="ECO:0000256" key="9">
    <source>
        <dbReference type="ARBA" id="ARBA00022989"/>
    </source>
</evidence>
<keyword evidence="3" id="KW-0813">Transport</keyword>
<evidence type="ECO:0000256" key="4">
    <source>
        <dbReference type="ARBA" id="ARBA00022475"/>
    </source>
</evidence>
<evidence type="ECO:0000256" key="10">
    <source>
        <dbReference type="ARBA" id="ARBA00023004"/>
    </source>
</evidence>
<evidence type="ECO:0000256" key="3">
    <source>
        <dbReference type="ARBA" id="ARBA00022448"/>
    </source>
</evidence>
<dbReference type="AlphaFoldDB" id="A0A1S7PG11"/>
<dbReference type="GO" id="GO:0020037">
    <property type="term" value="F:heme binding"/>
    <property type="evidence" value="ECO:0007669"/>
    <property type="project" value="TreeGrafter"/>
</dbReference>
<feature type="transmembrane region" description="Helical" evidence="13">
    <location>
        <begin position="166"/>
        <end position="187"/>
    </location>
</feature>
<dbReference type="GO" id="GO:0009055">
    <property type="term" value="F:electron transfer activity"/>
    <property type="evidence" value="ECO:0007669"/>
    <property type="project" value="InterPro"/>
</dbReference>
<name>A0A1S7PG11_9HYPH</name>
<keyword evidence="11 13" id="KW-0472">Membrane</keyword>
<feature type="domain" description="Cytochrome b561 bacterial/Ni-hydrogenase" evidence="14">
    <location>
        <begin position="25"/>
        <end position="198"/>
    </location>
</feature>
<sequence>MRYLEDHSDSVSTREQPWRNTPISYGLVAISFHWTIAVLFLAQLALGYLMTRDNIDPVLQFDLFQYHKSIGFLVLALAVPRFLWSVFSRKPQALEGEGLASRFAARVAHAALLFLTLTVPLAGWAIASTSTLQIPSYVFDLIVVPGLPLRISDQAEAFWSKVHATLAYLAAAIVLLHVAAALWHHFIRKDAILRRMLPFPTAADNRRKTAASKE</sequence>
<evidence type="ECO:0000256" key="5">
    <source>
        <dbReference type="ARBA" id="ARBA00022617"/>
    </source>
</evidence>
<keyword evidence="6 13" id="KW-0812">Transmembrane</keyword>
<keyword evidence="4" id="KW-1003">Cell membrane</keyword>
<organism evidence="15 16">
    <name type="scientific">Agrobacterium deltaense Zutra 3/1</name>
    <dbReference type="NCBI Taxonomy" id="1183427"/>
    <lineage>
        <taxon>Bacteria</taxon>
        <taxon>Pseudomonadati</taxon>
        <taxon>Pseudomonadota</taxon>
        <taxon>Alphaproteobacteria</taxon>
        <taxon>Hyphomicrobiales</taxon>
        <taxon>Rhizobiaceae</taxon>
        <taxon>Rhizobium/Agrobacterium group</taxon>
        <taxon>Agrobacterium</taxon>
    </lineage>
</organism>
<gene>
    <name evidence="15" type="ORF">AGR7C_Cc150120</name>
</gene>
<proteinExistence type="inferred from homology"/>